<keyword evidence="3" id="KW-1185">Reference proteome</keyword>
<feature type="region of interest" description="Disordered" evidence="1">
    <location>
        <begin position="1"/>
        <end position="24"/>
    </location>
</feature>
<protein>
    <recommendedName>
        <fullName evidence="4">Cysteinyl-tRNA synthetase</fullName>
    </recommendedName>
</protein>
<reference evidence="2" key="1">
    <citation type="journal article" date="2014" name="Int. J. Syst. Evol. Microbiol.">
        <title>Complete genome sequence of Corynebacterium casei LMG S-19264T (=DSM 44701T), isolated from a smear-ripened cheese.</title>
        <authorList>
            <consortium name="US DOE Joint Genome Institute (JGI-PGF)"/>
            <person name="Walter F."/>
            <person name="Albersmeier A."/>
            <person name="Kalinowski J."/>
            <person name="Ruckert C."/>
        </authorList>
    </citation>
    <scope>NUCLEOTIDE SEQUENCE</scope>
    <source>
        <strain evidence="2">JCM 5016</strain>
    </source>
</reference>
<feature type="compositionally biased region" description="Basic and acidic residues" evidence="1">
    <location>
        <begin position="1"/>
        <end position="13"/>
    </location>
</feature>
<comment type="caution">
    <text evidence="2">The sequence shown here is derived from an EMBL/GenBank/DDBJ whole genome shotgun (WGS) entry which is preliminary data.</text>
</comment>
<gene>
    <name evidence="2" type="ORF">GCM10010389_53220</name>
</gene>
<proteinExistence type="predicted"/>
<dbReference type="Proteomes" id="UP000623010">
    <property type="component" value="Unassembled WGS sequence"/>
</dbReference>
<reference evidence="2" key="2">
    <citation type="submission" date="2020-09" db="EMBL/GenBank/DDBJ databases">
        <authorList>
            <person name="Sun Q."/>
            <person name="Ohkuma M."/>
        </authorList>
    </citation>
    <scope>NUCLEOTIDE SEQUENCE</scope>
    <source>
        <strain evidence="2">JCM 5016</strain>
    </source>
</reference>
<dbReference type="Gene3D" id="1.20.120.640">
    <property type="entry name" value="Anticodon-binding domain of a subclass of class I aminoacyl-tRNA synthetases"/>
    <property type="match status" value="1"/>
</dbReference>
<accession>A0A918RPG9</accession>
<sequence length="256" mass="26985">MVMLRVMDRRTGRPSDLPARGRRGTLTLRIHPTCAQDPADATDLRLLLVGDVLLRTVERWGVQVLHALAGPPPDRAASLRQAMADLGIHPPLDEGTGPGAGADAHVCAEPPDAATAGVWLRVGRVRRDIPAPRDTEAGAAGGTDPLAVRLALLAVPYGDPVGLTTDVLADAARTLAVWRARVAHWADSPSKPVPADLARRADAALADDLGTPGVLRLLSEVEAADGLPDGAKFETFALLDRVLGLELTREVGRRSP</sequence>
<dbReference type="AlphaFoldDB" id="A0A918RPG9"/>
<dbReference type="EMBL" id="BMWH01000027">
    <property type="protein sequence ID" value="GHA07308.1"/>
    <property type="molecule type" value="Genomic_DNA"/>
</dbReference>
<name>A0A918RPG9_9ACTN</name>
<organism evidence="2 3">
    <name type="scientific">Streptomyces echinoruber</name>
    <dbReference type="NCBI Taxonomy" id="68898"/>
    <lineage>
        <taxon>Bacteria</taxon>
        <taxon>Bacillati</taxon>
        <taxon>Actinomycetota</taxon>
        <taxon>Actinomycetes</taxon>
        <taxon>Kitasatosporales</taxon>
        <taxon>Streptomycetaceae</taxon>
        <taxon>Streptomyces</taxon>
    </lineage>
</organism>
<evidence type="ECO:0000313" key="2">
    <source>
        <dbReference type="EMBL" id="GHA07308.1"/>
    </source>
</evidence>
<evidence type="ECO:0000313" key="3">
    <source>
        <dbReference type="Proteomes" id="UP000623010"/>
    </source>
</evidence>
<evidence type="ECO:0008006" key="4">
    <source>
        <dbReference type="Google" id="ProtNLM"/>
    </source>
</evidence>
<evidence type="ECO:0000256" key="1">
    <source>
        <dbReference type="SAM" id="MobiDB-lite"/>
    </source>
</evidence>